<evidence type="ECO:0000313" key="12">
    <source>
        <dbReference type="WBParaSite" id="Gr19_v10_g14793.t1"/>
    </source>
</evidence>
<feature type="region of interest" description="Disordered" evidence="9">
    <location>
        <begin position="69"/>
        <end position="92"/>
    </location>
</feature>
<dbReference type="GO" id="GO:0003677">
    <property type="term" value="F:DNA binding"/>
    <property type="evidence" value="ECO:0007669"/>
    <property type="project" value="UniProtKB-KW"/>
</dbReference>
<comment type="similarity">
    <text evidence="1">Belongs to the DNA polymerase type-B family.</text>
</comment>
<dbReference type="EC" id="2.7.7.7" evidence="2"/>
<keyword evidence="7" id="KW-0238">DNA-binding</keyword>
<dbReference type="GO" id="GO:0000166">
    <property type="term" value="F:nucleotide binding"/>
    <property type="evidence" value="ECO:0007669"/>
    <property type="project" value="InterPro"/>
</dbReference>
<keyword evidence="6" id="KW-0239">DNA-directed DNA polymerase</keyword>
<feature type="domain" description="DNA-directed DNA polymerase family B mitochondria/virus" evidence="10">
    <location>
        <begin position="424"/>
        <end position="602"/>
    </location>
</feature>
<reference evidence="12" key="1">
    <citation type="submission" date="2022-11" db="UniProtKB">
        <authorList>
            <consortium name="WormBaseParasite"/>
        </authorList>
    </citation>
    <scope>IDENTIFICATION</scope>
</reference>
<dbReference type="InterPro" id="IPR043502">
    <property type="entry name" value="DNA/RNA_pol_sf"/>
</dbReference>
<dbReference type="Gene3D" id="3.40.960.10">
    <property type="entry name" value="VSR Endonuclease"/>
    <property type="match status" value="1"/>
</dbReference>
<keyword evidence="5" id="KW-0235">DNA replication</keyword>
<dbReference type="WBParaSite" id="Gr19_v10_g14793.t1">
    <property type="protein sequence ID" value="Gr19_v10_g14793.t1"/>
    <property type="gene ID" value="Gr19_v10_g14793"/>
</dbReference>
<evidence type="ECO:0000256" key="1">
    <source>
        <dbReference type="ARBA" id="ARBA00005755"/>
    </source>
</evidence>
<dbReference type="Gene3D" id="1.10.287.690">
    <property type="entry name" value="Helix hairpin bin"/>
    <property type="match status" value="1"/>
</dbReference>
<evidence type="ECO:0000256" key="4">
    <source>
        <dbReference type="ARBA" id="ARBA00022695"/>
    </source>
</evidence>
<dbReference type="SUPFAM" id="SSF56672">
    <property type="entry name" value="DNA/RNA polymerases"/>
    <property type="match status" value="1"/>
</dbReference>
<name>A0A914H722_GLORO</name>
<evidence type="ECO:0000256" key="3">
    <source>
        <dbReference type="ARBA" id="ARBA00022679"/>
    </source>
</evidence>
<keyword evidence="11" id="KW-1185">Reference proteome</keyword>
<dbReference type="AlphaFoldDB" id="A0A914H722"/>
<evidence type="ECO:0000256" key="9">
    <source>
        <dbReference type="SAM" id="MobiDB-lite"/>
    </source>
</evidence>
<evidence type="ECO:0000256" key="5">
    <source>
        <dbReference type="ARBA" id="ARBA00022705"/>
    </source>
</evidence>
<evidence type="ECO:0000313" key="11">
    <source>
        <dbReference type="Proteomes" id="UP000887572"/>
    </source>
</evidence>
<evidence type="ECO:0000256" key="8">
    <source>
        <dbReference type="ARBA" id="ARBA00049244"/>
    </source>
</evidence>
<evidence type="ECO:0000259" key="10">
    <source>
        <dbReference type="Pfam" id="PF03175"/>
    </source>
</evidence>
<protein>
    <recommendedName>
        <fullName evidence="2">DNA-directed DNA polymerase</fullName>
        <ecNumber evidence="2">2.7.7.7</ecNumber>
    </recommendedName>
</protein>
<dbReference type="GO" id="GO:0003887">
    <property type="term" value="F:DNA-directed DNA polymerase activity"/>
    <property type="evidence" value="ECO:0007669"/>
    <property type="project" value="UniProtKB-KW"/>
</dbReference>
<organism evidence="11 12">
    <name type="scientific">Globodera rostochiensis</name>
    <name type="common">Golden nematode worm</name>
    <name type="synonym">Heterodera rostochiensis</name>
    <dbReference type="NCBI Taxonomy" id="31243"/>
    <lineage>
        <taxon>Eukaryota</taxon>
        <taxon>Metazoa</taxon>
        <taxon>Ecdysozoa</taxon>
        <taxon>Nematoda</taxon>
        <taxon>Chromadorea</taxon>
        <taxon>Rhabditida</taxon>
        <taxon>Tylenchina</taxon>
        <taxon>Tylenchomorpha</taxon>
        <taxon>Tylenchoidea</taxon>
        <taxon>Heteroderidae</taxon>
        <taxon>Heteroderinae</taxon>
        <taxon>Globodera</taxon>
    </lineage>
</organism>
<dbReference type="Pfam" id="PF03175">
    <property type="entry name" value="DNA_pol_B_2"/>
    <property type="match status" value="1"/>
</dbReference>
<dbReference type="PANTHER" id="PTHR33568:SF3">
    <property type="entry name" value="DNA-DIRECTED DNA POLYMERASE"/>
    <property type="match status" value="1"/>
</dbReference>
<evidence type="ECO:0000256" key="6">
    <source>
        <dbReference type="ARBA" id="ARBA00022932"/>
    </source>
</evidence>
<sequence length="753" mass="86702">MAFNFSKGYGPLYFEDVTRFNATVAYDPQILASFNDWVLKNRPKPMPTPPGSPPPILAEVQLPIPVIGQDIAPPQNYGNEPPPPGIEQENDDGFAEDVDLGPEPLHHQMHHVYLPPPPPHLQEHPFHIPHLPHVDQRFFWPPPPPAGHRFYMHPPPPAFQQLFMQPPPPGLQQHRFHMQPPPVAFHPVHMPPPPLLLQHAQQQFAAQNPVAQARAMPLNRIQYRIVAYDLETTKVKGEHQPNLVSAAVTCSVCSGEEKECEICDEGPKMMTWAKFLKERHIPIVPEGGFERSENQSKIAIRYFEWLARRDGVKVRHACNGGELEFGGLKVDCVIGAQKKIIEFQGCAWHGCTRCFLPWTIGPNGLCAAENYRRTEIRMEQLRDACGKMTLCELWECEVKEQLKKNKEMKRFFDNVPDKGPINPRDAYSGGRTMPFCLFAEASKNVEISMFDIISLYPFVNYNTPYPVGIPKIKKVNAEVLWTQPDDIPFDGLLKVKVIPPKNLMYPLLALHIDDMLLFPLCGVCARREKKDFIMTKDVKKCNHRASQRALMGTFTSIELRKAMELGYRVVWFYRAYHFEEFDSQLFKGYVRMFLKIKIEASGWASDVKTEKEKQAFIDMYRAKYDIYLERENIKKNPGLRLIAKLGLNSLWGKFSMRNTLSTTELVNNEERWDEIINDDTLEFAKPTRINESMVRVIYKKKEEFIKEHNVSNIILSLWSEAVLVEIEAKVGWARLAQDQNTWDDIEHEQRAHL</sequence>
<keyword evidence="4" id="KW-0548">Nucleotidyltransferase</keyword>
<dbReference type="Proteomes" id="UP000887572">
    <property type="component" value="Unplaced"/>
</dbReference>
<comment type="catalytic activity">
    <reaction evidence="8">
        <text>DNA(n) + a 2'-deoxyribonucleoside 5'-triphosphate = DNA(n+1) + diphosphate</text>
        <dbReference type="Rhea" id="RHEA:22508"/>
        <dbReference type="Rhea" id="RHEA-COMP:17339"/>
        <dbReference type="Rhea" id="RHEA-COMP:17340"/>
        <dbReference type="ChEBI" id="CHEBI:33019"/>
        <dbReference type="ChEBI" id="CHEBI:61560"/>
        <dbReference type="ChEBI" id="CHEBI:173112"/>
        <dbReference type="EC" id="2.7.7.7"/>
    </reaction>
</comment>
<evidence type="ECO:0000256" key="2">
    <source>
        <dbReference type="ARBA" id="ARBA00012417"/>
    </source>
</evidence>
<accession>A0A914H722</accession>
<dbReference type="InterPro" id="IPR004868">
    <property type="entry name" value="DNA-dir_DNA_pol_B_mt/vir"/>
</dbReference>
<dbReference type="GO" id="GO:0006260">
    <property type="term" value="P:DNA replication"/>
    <property type="evidence" value="ECO:0007669"/>
    <property type="project" value="UniProtKB-KW"/>
</dbReference>
<dbReference type="PANTHER" id="PTHR33568">
    <property type="entry name" value="DNA POLYMERASE"/>
    <property type="match status" value="1"/>
</dbReference>
<evidence type="ECO:0000256" key="7">
    <source>
        <dbReference type="ARBA" id="ARBA00023125"/>
    </source>
</evidence>
<proteinExistence type="inferred from homology"/>
<keyword evidence="3" id="KW-0808">Transferase</keyword>